<dbReference type="GO" id="GO:0005737">
    <property type="term" value="C:cytoplasm"/>
    <property type="evidence" value="ECO:0007669"/>
    <property type="project" value="TreeGrafter"/>
</dbReference>
<accession>A0A1V6WXT6</accession>
<dbReference type="SUPFAM" id="SSF52317">
    <property type="entry name" value="Class I glutamine amidotransferase-like"/>
    <property type="match status" value="1"/>
</dbReference>
<evidence type="ECO:0000256" key="4">
    <source>
        <dbReference type="ARBA" id="ARBA00022598"/>
    </source>
</evidence>
<dbReference type="GO" id="GO:0044210">
    <property type="term" value="P:'de novo' CTP biosynthetic process"/>
    <property type="evidence" value="ECO:0007669"/>
    <property type="project" value="UniProtKB-UniPathway"/>
</dbReference>
<dbReference type="Pfam" id="PF00117">
    <property type="entry name" value="GATase"/>
    <property type="match status" value="1"/>
</dbReference>
<dbReference type="STRING" id="60175.A0A1V6WXT6"/>
<dbReference type="GO" id="GO:0019856">
    <property type="term" value="P:pyrimidine nucleobase biosynthetic process"/>
    <property type="evidence" value="ECO:0007669"/>
    <property type="project" value="TreeGrafter"/>
</dbReference>
<dbReference type="GO" id="GO:0042802">
    <property type="term" value="F:identical protein binding"/>
    <property type="evidence" value="ECO:0007669"/>
    <property type="project" value="TreeGrafter"/>
</dbReference>
<proteinExistence type="inferred from homology"/>
<evidence type="ECO:0000256" key="2">
    <source>
        <dbReference type="ARBA" id="ARBA00007533"/>
    </source>
</evidence>
<evidence type="ECO:0000256" key="8">
    <source>
        <dbReference type="ARBA" id="ARBA00022975"/>
    </source>
</evidence>
<organism evidence="11 12">
    <name type="scientific">Penicillium nalgiovense</name>
    <dbReference type="NCBI Taxonomy" id="60175"/>
    <lineage>
        <taxon>Eukaryota</taxon>
        <taxon>Fungi</taxon>
        <taxon>Dikarya</taxon>
        <taxon>Ascomycota</taxon>
        <taxon>Pezizomycotina</taxon>
        <taxon>Eurotiomycetes</taxon>
        <taxon>Eurotiomycetidae</taxon>
        <taxon>Eurotiales</taxon>
        <taxon>Aspergillaceae</taxon>
        <taxon>Penicillium</taxon>
    </lineage>
</organism>
<dbReference type="AlphaFoldDB" id="A0A1V6WXT6"/>
<keyword evidence="6" id="KW-0067">ATP-binding</keyword>
<evidence type="ECO:0000313" key="11">
    <source>
        <dbReference type="EMBL" id="OQE67666.1"/>
    </source>
</evidence>
<evidence type="ECO:0000313" key="12">
    <source>
        <dbReference type="Proteomes" id="UP000191691"/>
    </source>
</evidence>
<evidence type="ECO:0000256" key="9">
    <source>
        <dbReference type="ARBA" id="ARBA00047781"/>
    </source>
</evidence>
<dbReference type="GO" id="GO:0005524">
    <property type="term" value="F:ATP binding"/>
    <property type="evidence" value="ECO:0007669"/>
    <property type="project" value="UniProtKB-KW"/>
</dbReference>
<sequence length="187" mass="20698">ESQPLLCAAGIKTAVSNQSKSPCAKGKKYHKAWYDVRTAHGILVPGGFGTRGTVGMMRAAHHTSTKSKPYLGICLGMKIAVIKYSHNVLGLEDANSVELDERTSRPIVVYMPEIDQLRSLYGLERTSTDERHRHRYEVNPEYIEKLQDAGLHFICKDALGECMEIVELKGAPMKEMDLANGVANIIV</sequence>
<dbReference type="UniPathway" id="UPA00159">
    <property type="reaction ID" value="UER00277"/>
</dbReference>
<keyword evidence="5" id="KW-0547">Nucleotide-binding</keyword>
<gene>
    <name evidence="11" type="ORF">PENNAL_c0168G00806</name>
</gene>
<feature type="domain" description="Glutamine amidotransferase" evidence="10">
    <location>
        <begin position="36"/>
        <end position="169"/>
    </location>
</feature>
<comment type="similarity">
    <text evidence="2">Belongs to the CTP synthase family.</text>
</comment>
<evidence type="ECO:0000256" key="3">
    <source>
        <dbReference type="ARBA" id="ARBA00012291"/>
    </source>
</evidence>
<keyword evidence="7" id="KW-0315">Glutamine amidotransferase</keyword>
<dbReference type="EC" id="6.3.4.2" evidence="3"/>
<reference evidence="12" key="1">
    <citation type="journal article" date="2017" name="Nat. Microbiol.">
        <title>Global analysis of biosynthetic gene clusters reveals vast potential of secondary metabolite production in Penicillium species.</title>
        <authorList>
            <person name="Nielsen J.C."/>
            <person name="Grijseels S."/>
            <person name="Prigent S."/>
            <person name="Ji B."/>
            <person name="Dainat J."/>
            <person name="Nielsen K.F."/>
            <person name="Frisvad J.C."/>
            <person name="Workman M."/>
            <person name="Nielsen J."/>
        </authorList>
    </citation>
    <scope>NUCLEOTIDE SEQUENCE [LARGE SCALE GENOMIC DNA]</scope>
    <source>
        <strain evidence="12">IBT 13039</strain>
    </source>
</reference>
<dbReference type="InterPro" id="IPR029062">
    <property type="entry name" value="Class_I_gatase-like"/>
</dbReference>
<dbReference type="InterPro" id="IPR004468">
    <property type="entry name" value="CTP_synthase"/>
</dbReference>
<comment type="pathway">
    <text evidence="1">Pyrimidine metabolism; CTP biosynthesis via de novo pathway; CTP from UDP: step 2/2.</text>
</comment>
<evidence type="ECO:0000256" key="6">
    <source>
        <dbReference type="ARBA" id="ARBA00022840"/>
    </source>
</evidence>
<evidence type="ECO:0000256" key="7">
    <source>
        <dbReference type="ARBA" id="ARBA00022962"/>
    </source>
</evidence>
<keyword evidence="4" id="KW-0436">Ligase</keyword>
<protein>
    <recommendedName>
        <fullName evidence="3">CTP synthase (glutamine hydrolyzing)</fullName>
        <ecNumber evidence="3">6.3.4.2</ecNumber>
    </recommendedName>
</protein>
<dbReference type="GO" id="GO:0097268">
    <property type="term" value="C:cytoophidium"/>
    <property type="evidence" value="ECO:0007669"/>
    <property type="project" value="TreeGrafter"/>
</dbReference>
<comment type="caution">
    <text evidence="11">The sequence shown here is derived from an EMBL/GenBank/DDBJ whole genome shotgun (WGS) entry which is preliminary data.</text>
</comment>
<evidence type="ECO:0000256" key="1">
    <source>
        <dbReference type="ARBA" id="ARBA00005171"/>
    </source>
</evidence>
<dbReference type="PANTHER" id="PTHR11550:SF0">
    <property type="entry name" value="CTP SYNTHASE-RELATED"/>
    <property type="match status" value="1"/>
</dbReference>
<dbReference type="InterPro" id="IPR017926">
    <property type="entry name" value="GATASE"/>
</dbReference>
<keyword evidence="8" id="KW-0665">Pyrimidine biosynthesis</keyword>
<dbReference type="GO" id="GO:0003883">
    <property type="term" value="F:CTP synthase activity"/>
    <property type="evidence" value="ECO:0007669"/>
    <property type="project" value="UniProtKB-EC"/>
</dbReference>
<evidence type="ECO:0000256" key="5">
    <source>
        <dbReference type="ARBA" id="ARBA00022741"/>
    </source>
</evidence>
<dbReference type="PANTHER" id="PTHR11550">
    <property type="entry name" value="CTP SYNTHASE"/>
    <property type="match status" value="1"/>
</dbReference>
<comment type="catalytic activity">
    <reaction evidence="9">
        <text>UTP + L-glutamine + ATP + H2O = CTP + L-glutamate + ADP + phosphate + 2 H(+)</text>
        <dbReference type="Rhea" id="RHEA:26426"/>
        <dbReference type="ChEBI" id="CHEBI:15377"/>
        <dbReference type="ChEBI" id="CHEBI:15378"/>
        <dbReference type="ChEBI" id="CHEBI:29985"/>
        <dbReference type="ChEBI" id="CHEBI:30616"/>
        <dbReference type="ChEBI" id="CHEBI:37563"/>
        <dbReference type="ChEBI" id="CHEBI:43474"/>
        <dbReference type="ChEBI" id="CHEBI:46398"/>
        <dbReference type="ChEBI" id="CHEBI:58359"/>
        <dbReference type="ChEBI" id="CHEBI:456216"/>
        <dbReference type="EC" id="6.3.4.2"/>
    </reaction>
</comment>
<dbReference type="Proteomes" id="UP000191691">
    <property type="component" value="Unassembled WGS sequence"/>
</dbReference>
<keyword evidence="12" id="KW-1185">Reference proteome</keyword>
<dbReference type="Gene3D" id="3.40.50.880">
    <property type="match status" value="2"/>
</dbReference>
<feature type="non-terminal residue" evidence="11">
    <location>
        <position position="1"/>
    </location>
</feature>
<name>A0A1V6WXT6_PENNA</name>
<dbReference type="PROSITE" id="PS51273">
    <property type="entry name" value="GATASE_TYPE_1"/>
    <property type="match status" value="1"/>
</dbReference>
<evidence type="ECO:0000259" key="10">
    <source>
        <dbReference type="Pfam" id="PF00117"/>
    </source>
</evidence>
<dbReference type="EMBL" id="MOOB01000168">
    <property type="protein sequence ID" value="OQE67666.1"/>
    <property type="molecule type" value="Genomic_DNA"/>
</dbReference>